<organism evidence="1">
    <name type="scientific">Candidatus Kentrum sp. LPFa</name>
    <dbReference type="NCBI Taxonomy" id="2126335"/>
    <lineage>
        <taxon>Bacteria</taxon>
        <taxon>Pseudomonadati</taxon>
        <taxon>Pseudomonadota</taxon>
        <taxon>Gammaproteobacteria</taxon>
        <taxon>Candidatus Kentrum</taxon>
    </lineage>
</organism>
<sequence length="55" mass="6075">MNHNPTASKEPLVAHPCATLLIETSNQSRSTHYPDICPGNCVSIFSANHNLIKDW</sequence>
<gene>
    <name evidence="1" type="ORF">BECKLPF1236B_GA0070989_10793</name>
</gene>
<dbReference type="EMBL" id="CAADFK010000079">
    <property type="protein sequence ID" value="VFK15490.1"/>
    <property type="molecule type" value="Genomic_DNA"/>
</dbReference>
<protein>
    <submittedName>
        <fullName evidence="1">Uncharacterized protein</fullName>
    </submittedName>
</protein>
<proteinExistence type="predicted"/>
<reference evidence="1" key="1">
    <citation type="submission" date="2019-02" db="EMBL/GenBank/DDBJ databases">
        <authorList>
            <person name="Gruber-Vodicka R. H."/>
            <person name="Seah K. B. B."/>
        </authorList>
    </citation>
    <scope>NUCLEOTIDE SEQUENCE</scope>
    <source>
        <strain evidence="1">BECK_S313</strain>
    </source>
</reference>
<accession>A0A450WEN4</accession>
<evidence type="ECO:0000313" key="1">
    <source>
        <dbReference type="EMBL" id="VFK15490.1"/>
    </source>
</evidence>
<name>A0A450WEN4_9GAMM</name>
<dbReference type="AlphaFoldDB" id="A0A450WEN4"/>